<sequence length="542" mass="61706">MKNTYLFFIRNPELGGAQTYFIRVIEYLLSIGEEVAVLASRGDYVANYFDQTTHCVDVIYIPDDMDYSLWKTPSAREIIAQYGAQLRASRHGFLRIVTYNVPNVLFSIFLFNQEKNWSLTTITMHHEEWTHWEPSVGFVQQECMNPHYRNTLWDEYRHLLIQLDKTRSLFWGGYLVKQYMSYVFKYAFHVDNICQTPTEKIKALCLSKPDSHQLNILWCGRFDSFKSPGLVQFSSELEQYSSVHPEVSISLHLVGRGNSGAQTYIENAMGQFNGINIIFDGEVSFSDMPRYISAGQFDFGIAMGTTPLLFGSLGLPTILIDVGSIGLMPKMKGTWLHETDLNITAGYGLALDVLGEDTVKLYGRRSYYDLISDYMTWDSTKWRDVSQKTVDYVKRNHAAESVFSVVKQSIERAKWAVFDIRFPTPLATPLLQRLLQYNGKVYIFGAGGLGCKFYEIFSEYCRLNPKYSAIKIVGYIDNSPHKHGMQVGSLRCQNISTVSIVDSFFIVASDYHTAIIEQLGSLGVADENICSVGQSLRQTGYI</sequence>
<protein>
    <recommendedName>
        <fullName evidence="3">Glycosyltransferase</fullName>
    </recommendedName>
</protein>
<dbReference type="SUPFAM" id="SSF53756">
    <property type="entry name" value="UDP-Glycosyltransferase/glycogen phosphorylase"/>
    <property type="match status" value="1"/>
</dbReference>
<organism evidence="1 2">
    <name type="scientific">Aeromonas caviae</name>
    <name type="common">Aeromonas punctata</name>
    <dbReference type="NCBI Taxonomy" id="648"/>
    <lineage>
        <taxon>Bacteria</taxon>
        <taxon>Pseudomonadati</taxon>
        <taxon>Pseudomonadota</taxon>
        <taxon>Gammaproteobacteria</taxon>
        <taxon>Aeromonadales</taxon>
        <taxon>Aeromonadaceae</taxon>
        <taxon>Aeromonas</taxon>
    </lineage>
</organism>
<proteinExistence type="predicted"/>
<name>A0AAV4YJU5_AERCA</name>
<comment type="caution">
    <text evidence="1">The sequence shown here is derived from an EMBL/GenBank/DDBJ whole genome shotgun (WGS) entry which is preliminary data.</text>
</comment>
<dbReference type="RefSeq" id="WP_158657427.1">
    <property type="nucleotide sequence ID" value="NZ_BPNG01000023.1"/>
</dbReference>
<evidence type="ECO:0008006" key="3">
    <source>
        <dbReference type="Google" id="ProtNLM"/>
    </source>
</evidence>
<evidence type="ECO:0000313" key="2">
    <source>
        <dbReference type="Proteomes" id="UP000886939"/>
    </source>
</evidence>
<accession>A0AAV4YJU5</accession>
<gene>
    <name evidence="1" type="ORF">KAM343_17860</name>
</gene>
<dbReference type="AlphaFoldDB" id="A0AAV4YJU5"/>
<dbReference type="Gene3D" id="3.40.50.720">
    <property type="entry name" value="NAD(P)-binding Rossmann-like Domain"/>
    <property type="match status" value="1"/>
</dbReference>
<dbReference type="Proteomes" id="UP000886939">
    <property type="component" value="Unassembled WGS sequence"/>
</dbReference>
<evidence type="ECO:0000313" key="1">
    <source>
        <dbReference type="EMBL" id="GJA40990.1"/>
    </source>
</evidence>
<reference evidence="1" key="1">
    <citation type="submission" date="2021-07" db="EMBL/GenBank/DDBJ databases">
        <title>Draft genome sequence of carbapenem-resistant Aeromonas spp. in Japan.</title>
        <authorList>
            <person name="Maehana S."/>
            <person name="Suzuki M."/>
            <person name="Kitasato H."/>
        </authorList>
    </citation>
    <scope>NUCLEOTIDE SEQUENCE</scope>
    <source>
        <strain evidence="1">KAM343</strain>
    </source>
</reference>
<dbReference type="EMBL" id="BPNI01000028">
    <property type="protein sequence ID" value="GJA40990.1"/>
    <property type="molecule type" value="Genomic_DNA"/>
</dbReference>